<organism evidence="4 5">
    <name type="scientific">Geobacillus proteiniphilus</name>
    <dbReference type="NCBI Taxonomy" id="860353"/>
    <lineage>
        <taxon>Bacteria</taxon>
        <taxon>Bacillati</taxon>
        <taxon>Bacillota</taxon>
        <taxon>Bacilli</taxon>
        <taxon>Bacillales</taxon>
        <taxon>Anoxybacillaceae</taxon>
        <taxon>Geobacillus</taxon>
    </lineage>
</organism>
<dbReference type="InterPro" id="IPR000683">
    <property type="entry name" value="Gfo/Idh/MocA-like_OxRdtase_N"/>
</dbReference>
<dbReference type="GO" id="GO:0000166">
    <property type="term" value="F:nucleotide binding"/>
    <property type="evidence" value="ECO:0007669"/>
    <property type="project" value="InterPro"/>
</dbReference>
<dbReference type="Gene3D" id="3.30.360.10">
    <property type="entry name" value="Dihydrodipicolinate Reductase, domain 2"/>
    <property type="match status" value="1"/>
</dbReference>
<proteinExistence type="inferred from homology"/>
<comment type="caution">
    <text evidence="4">The sequence shown here is derived from an EMBL/GenBank/DDBJ whole genome shotgun (WGS) entry which is preliminary data.</text>
</comment>
<dbReference type="InterPro" id="IPR052515">
    <property type="entry name" value="Gfo/Idh/MocA_Oxidoreductase"/>
</dbReference>
<evidence type="ECO:0000313" key="5">
    <source>
        <dbReference type="Proteomes" id="UP000186030"/>
    </source>
</evidence>
<protein>
    <submittedName>
        <fullName evidence="4">Myo-inositol 2-dehydrogenase</fullName>
    </submittedName>
</protein>
<name>A0A1Q5T024_9BACL</name>
<dbReference type="SUPFAM" id="SSF51735">
    <property type="entry name" value="NAD(P)-binding Rossmann-fold domains"/>
    <property type="match status" value="1"/>
</dbReference>
<evidence type="ECO:0000313" key="4">
    <source>
        <dbReference type="EMBL" id="OKO93594.1"/>
    </source>
</evidence>
<comment type="similarity">
    <text evidence="1">Belongs to the Gfo/Idh/MocA family.</text>
</comment>
<dbReference type="Pfam" id="PF01408">
    <property type="entry name" value="GFO_IDH_MocA"/>
    <property type="match status" value="1"/>
</dbReference>
<reference evidence="4 5" key="1">
    <citation type="submission" date="2016-11" db="EMBL/GenBank/DDBJ databases">
        <authorList>
            <person name="Kadnikov V."/>
            <person name="Nazina T."/>
        </authorList>
    </citation>
    <scope>NUCLEOTIDE SEQUENCE [LARGE SCALE GENOMIC DNA]</scope>
    <source>
        <strain evidence="4 5">1017</strain>
    </source>
</reference>
<dbReference type="PANTHER" id="PTHR43249">
    <property type="entry name" value="UDP-N-ACETYL-2-AMINO-2-DEOXY-D-GLUCURONATE OXIDASE"/>
    <property type="match status" value="1"/>
</dbReference>
<accession>A0A1Q5T024</accession>
<evidence type="ECO:0000259" key="2">
    <source>
        <dbReference type="Pfam" id="PF01408"/>
    </source>
</evidence>
<reference evidence="5" key="2">
    <citation type="submission" date="2017-01" db="EMBL/GenBank/DDBJ databases">
        <title>Genome sequencing and annotation of Geobacillus sp. 1017, a Hydrocarbon-Oxidizing Thermophilic Bacterium Isolated from a Heavy Oil Reservoir (China).</title>
        <authorList>
            <person name="Kadnikov V.V."/>
            <person name="Mardanov A.V."/>
            <person name="Poltaraus A.B."/>
            <person name="Sokolova D.S."/>
            <person name="Semenova E.M."/>
            <person name="Ravin N.V."/>
            <person name="Tourova T.P."/>
            <person name="Nazina T.N."/>
        </authorList>
    </citation>
    <scope>NUCLEOTIDE SEQUENCE [LARGE SCALE GENOMIC DNA]</scope>
    <source>
        <strain evidence="5">1017</strain>
    </source>
</reference>
<feature type="domain" description="Gfo/Idh/MocA-like oxidoreductase N-terminal" evidence="2">
    <location>
        <begin position="35"/>
        <end position="154"/>
    </location>
</feature>
<dbReference type="Gene3D" id="3.40.50.720">
    <property type="entry name" value="NAD(P)-binding Rossmann-like Domain"/>
    <property type="match status" value="1"/>
</dbReference>
<evidence type="ECO:0000256" key="1">
    <source>
        <dbReference type="ARBA" id="ARBA00010928"/>
    </source>
</evidence>
<evidence type="ECO:0000259" key="3">
    <source>
        <dbReference type="Pfam" id="PF02894"/>
    </source>
</evidence>
<dbReference type="PANTHER" id="PTHR43249:SF1">
    <property type="entry name" value="D-GLUCOSIDE 3-DEHYDROGENASE"/>
    <property type="match status" value="1"/>
</dbReference>
<dbReference type="Pfam" id="PF02894">
    <property type="entry name" value="GFO_IDH_MocA_C"/>
    <property type="match status" value="1"/>
</dbReference>
<dbReference type="SUPFAM" id="SSF55347">
    <property type="entry name" value="Glyceraldehyde-3-phosphate dehydrogenase-like, C-terminal domain"/>
    <property type="match status" value="1"/>
</dbReference>
<feature type="domain" description="Gfo/Idh/MocA-like oxidoreductase C-terminal" evidence="3">
    <location>
        <begin position="168"/>
        <end position="384"/>
    </location>
</feature>
<dbReference type="InterPro" id="IPR036291">
    <property type="entry name" value="NAD(P)-bd_dom_sf"/>
</dbReference>
<sequence>MAVVLENGRRIGGAYGTEKTNERKGEKDMGNTLPIRLGLIGAGGISNEHIKAALKLSERAVLQAICDVNEQAAAEKAKTYGIRNVYRDYKELLASPDVDAVIITVPNFLHAQVSVDSLRAGKHVLCEKPMVTKAEEADAIIRARDESGKQFMVALNNRFRQAAQWLHERIQSGAFGEIYYAKTGWVRRRGIPAWGAWFFDRERSGGGPLIDLGVHMLDVTLWLLGNLNPVAVTGKTYAKFGPRHQGAWPGTSFAPDAAYTVEDFASAFIQLENDATVLLETSWASHIEEERAYVEFLGTEGGVRWEWNIAGNRQEVKWFRNEHGVPADVTLHFDDQSERVALLDHFLTSIAENTPPLCTAEQGLTIAKVLEAIYASSDQGRQVRIEW</sequence>
<dbReference type="EMBL" id="MQMG01000020">
    <property type="protein sequence ID" value="OKO93594.1"/>
    <property type="molecule type" value="Genomic_DNA"/>
</dbReference>
<dbReference type="AlphaFoldDB" id="A0A1Q5T024"/>
<gene>
    <name evidence="4" type="ORF">BRO54_1826</name>
</gene>
<dbReference type="Proteomes" id="UP000186030">
    <property type="component" value="Unassembled WGS sequence"/>
</dbReference>
<dbReference type="InterPro" id="IPR004104">
    <property type="entry name" value="Gfo/Idh/MocA-like_OxRdtase_C"/>
</dbReference>